<organism evidence="2">
    <name type="scientific">Nicotiana tabacum</name>
    <name type="common">Common tobacco</name>
    <dbReference type="NCBI Taxonomy" id="4097"/>
    <lineage>
        <taxon>Eukaryota</taxon>
        <taxon>Viridiplantae</taxon>
        <taxon>Streptophyta</taxon>
        <taxon>Embryophyta</taxon>
        <taxon>Tracheophyta</taxon>
        <taxon>Spermatophyta</taxon>
        <taxon>Magnoliopsida</taxon>
        <taxon>eudicotyledons</taxon>
        <taxon>Gunneridae</taxon>
        <taxon>Pentapetalae</taxon>
        <taxon>asterids</taxon>
        <taxon>lamiids</taxon>
        <taxon>Solanales</taxon>
        <taxon>Solanaceae</taxon>
        <taxon>Nicotianoideae</taxon>
        <taxon>Nicotianeae</taxon>
        <taxon>Nicotiana</taxon>
    </lineage>
</organism>
<proteinExistence type="predicted"/>
<name>A0A1S4A6Z2_TOBAC</name>
<dbReference type="PANTHER" id="PTHR38225:SF4">
    <property type="entry name" value="PROTEIN, PUTATIVE-RELATED"/>
    <property type="match status" value="1"/>
</dbReference>
<dbReference type="PaxDb" id="4097-A0A1S4A6Z2"/>
<dbReference type="KEGG" id="nta:107794417"/>
<accession>A0A1S4A6Z2</accession>
<keyword evidence="1" id="KW-1133">Transmembrane helix</keyword>
<dbReference type="AlphaFoldDB" id="A0A1S4A6Z2"/>
<keyword evidence="1" id="KW-0812">Transmembrane</keyword>
<evidence type="ECO:0000256" key="1">
    <source>
        <dbReference type="SAM" id="Phobius"/>
    </source>
</evidence>
<feature type="transmembrane region" description="Helical" evidence="1">
    <location>
        <begin position="93"/>
        <end position="126"/>
    </location>
</feature>
<sequence length="132" mass="15153">MASSAVLCPAIIMSYSKYRIRQKLPQIRGHSYRDEGKSRHVVDANLQVLKERMEEVKMKERLERCLVCEQGWNYTATTASLYLQKKRKKELDYISQCVQLFCMVGGTIGFTILGSSLCLYLTSLLIHLNLSN</sequence>
<reference evidence="2" key="1">
    <citation type="submission" date="2025-08" db="UniProtKB">
        <authorList>
            <consortium name="RefSeq"/>
        </authorList>
    </citation>
    <scope>IDENTIFICATION</scope>
</reference>
<protein>
    <submittedName>
        <fullName evidence="2">Uncharacterized protein</fullName>
    </submittedName>
</protein>
<evidence type="ECO:0000313" key="2">
    <source>
        <dbReference type="RefSeq" id="XP_016472390.1"/>
    </source>
</evidence>
<dbReference type="OrthoDB" id="1667576at2759"/>
<dbReference type="PANTHER" id="PTHR38225">
    <property type="entry name" value="PROTEIN, PUTATIVE-RELATED"/>
    <property type="match status" value="1"/>
</dbReference>
<keyword evidence="1" id="KW-0472">Membrane</keyword>
<dbReference type="OMA" id="IATMHER"/>
<dbReference type="RefSeq" id="XP_016472390.1">
    <property type="nucleotide sequence ID" value="XM_016616904.1"/>
</dbReference>
<gene>
    <name evidence="2" type="primary">LOC107794417</name>
</gene>